<dbReference type="AlphaFoldDB" id="A0AAV8VFN4"/>
<dbReference type="PANTHER" id="PTHR37984:SF15">
    <property type="entry name" value="INTEGRASE CATALYTIC DOMAIN-CONTAINING PROTEIN"/>
    <property type="match status" value="1"/>
</dbReference>
<dbReference type="InterPro" id="IPR050951">
    <property type="entry name" value="Retrovirus_Pol_polyprotein"/>
</dbReference>
<dbReference type="PANTHER" id="PTHR37984">
    <property type="entry name" value="PROTEIN CBG26694"/>
    <property type="match status" value="1"/>
</dbReference>
<comment type="caution">
    <text evidence="2">The sequence shown here is derived from an EMBL/GenBank/DDBJ whole genome shotgun (WGS) entry which is preliminary data.</text>
</comment>
<dbReference type="GO" id="GO:0015074">
    <property type="term" value="P:DNA integration"/>
    <property type="evidence" value="ECO:0007669"/>
    <property type="project" value="InterPro"/>
</dbReference>
<evidence type="ECO:0000313" key="3">
    <source>
        <dbReference type="Proteomes" id="UP001159042"/>
    </source>
</evidence>
<gene>
    <name evidence="2" type="ORF">NQ315_002896</name>
</gene>
<feature type="domain" description="Integrase catalytic" evidence="1">
    <location>
        <begin position="1"/>
        <end position="75"/>
    </location>
</feature>
<evidence type="ECO:0000313" key="2">
    <source>
        <dbReference type="EMBL" id="KAJ8913018.1"/>
    </source>
</evidence>
<dbReference type="PROSITE" id="PS50994">
    <property type="entry name" value="INTEGRASE"/>
    <property type="match status" value="1"/>
</dbReference>
<accession>A0AAV8VFN4</accession>
<reference evidence="2 3" key="1">
    <citation type="journal article" date="2023" name="Insect Mol. Biol.">
        <title>Genome sequencing provides insights into the evolution of gene families encoding plant cell wall-degrading enzymes in longhorned beetles.</title>
        <authorList>
            <person name="Shin N.R."/>
            <person name="Okamura Y."/>
            <person name="Kirsch R."/>
            <person name="Pauchet Y."/>
        </authorList>
    </citation>
    <scope>NUCLEOTIDE SEQUENCE [LARGE SCALE GENOMIC DNA]</scope>
    <source>
        <strain evidence="2">EAD_L_NR</strain>
    </source>
</reference>
<dbReference type="Proteomes" id="UP001159042">
    <property type="component" value="Unassembled WGS sequence"/>
</dbReference>
<dbReference type="SUPFAM" id="SSF53098">
    <property type="entry name" value="Ribonuclease H-like"/>
    <property type="match status" value="1"/>
</dbReference>
<proteinExistence type="predicted"/>
<name>A0AAV8VFN4_9CUCU</name>
<dbReference type="InterPro" id="IPR012337">
    <property type="entry name" value="RNaseH-like_sf"/>
</dbReference>
<dbReference type="EMBL" id="JANEYG010000105">
    <property type="protein sequence ID" value="KAJ8913018.1"/>
    <property type="molecule type" value="Genomic_DNA"/>
</dbReference>
<dbReference type="InterPro" id="IPR036397">
    <property type="entry name" value="RNaseH_sf"/>
</dbReference>
<dbReference type="InterPro" id="IPR001584">
    <property type="entry name" value="Integrase_cat-core"/>
</dbReference>
<protein>
    <recommendedName>
        <fullName evidence="1">Integrase catalytic domain-containing protein</fullName>
    </recommendedName>
</protein>
<keyword evidence="3" id="KW-1185">Reference proteome</keyword>
<evidence type="ECO:0000259" key="1">
    <source>
        <dbReference type="PROSITE" id="PS50994"/>
    </source>
</evidence>
<dbReference type="GO" id="GO:0003676">
    <property type="term" value="F:nucleic acid binding"/>
    <property type="evidence" value="ECO:0007669"/>
    <property type="project" value="InterPro"/>
</dbReference>
<organism evidence="2 3">
    <name type="scientific">Exocentrus adspersus</name>
    <dbReference type="NCBI Taxonomy" id="1586481"/>
    <lineage>
        <taxon>Eukaryota</taxon>
        <taxon>Metazoa</taxon>
        <taxon>Ecdysozoa</taxon>
        <taxon>Arthropoda</taxon>
        <taxon>Hexapoda</taxon>
        <taxon>Insecta</taxon>
        <taxon>Pterygota</taxon>
        <taxon>Neoptera</taxon>
        <taxon>Endopterygota</taxon>
        <taxon>Coleoptera</taxon>
        <taxon>Polyphaga</taxon>
        <taxon>Cucujiformia</taxon>
        <taxon>Chrysomeloidea</taxon>
        <taxon>Cerambycidae</taxon>
        <taxon>Lamiinae</taxon>
        <taxon>Acanthocinini</taxon>
        <taxon>Exocentrus</taxon>
    </lineage>
</organism>
<dbReference type="Gene3D" id="3.30.420.10">
    <property type="entry name" value="Ribonuclease H-like superfamily/Ribonuclease H"/>
    <property type="match status" value="1"/>
</dbReference>
<sequence>MALLEIKKTRMTPLHPQPDVIVERHNRTINQYLSMFVSENQRNWDKLIPLFLLAYRSSQHEATGYTPSMLLTGREMKLPIDLIRDKPLTDDEDGDRATLPEFVASLEERLKTVHEFARNRLFLTTVTSKVG</sequence>